<dbReference type="InterPro" id="IPR016888">
    <property type="entry name" value="UCP028498"/>
</dbReference>
<dbReference type="EMBL" id="LJCR01001625">
    <property type="protein sequence ID" value="KPV50019.1"/>
    <property type="molecule type" value="Genomic_DNA"/>
</dbReference>
<comment type="caution">
    <text evidence="1">The sequence shown here is derived from an EMBL/GenBank/DDBJ whole genome shotgun (WGS) entry which is preliminary data.</text>
</comment>
<protein>
    <recommendedName>
        <fullName evidence="3">DUF2255 family protein</fullName>
    </recommendedName>
</protein>
<evidence type="ECO:0000313" key="2">
    <source>
        <dbReference type="Proteomes" id="UP000050509"/>
    </source>
</evidence>
<gene>
    <name evidence="1" type="ORF">SE17_29380</name>
</gene>
<dbReference type="AlphaFoldDB" id="A0A0P9FBQ6"/>
<keyword evidence="2" id="KW-1185">Reference proteome</keyword>
<evidence type="ECO:0000313" key="1">
    <source>
        <dbReference type="EMBL" id="KPV50019.1"/>
    </source>
</evidence>
<sequence length="124" mass="13875">MSSWTDDELAQIGDAEELQIAGLQQDGTLHKPIIIWVVRHGDGLYVRSVKGTRAGWFRGTQERHEGRIWAGGVEKDVRFVAETDPAVNAAIDATYETKYRHEAQWVPPVLTPIARASTLKIVPR</sequence>
<name>A0A0P9FBQ6_9CHLR</name>
<proteinExistence type="predicted"/>
<reference evidence="1 2" key="1">
    <citation type="submission" date="2015-09" db="EMBL/GenBank/DDBJ databases">
        <title>Draft genome sequence of Kouleothrix aurantiaca JCM 19913.</title>
        <authorList>
            <person name="Hemp J."/>
        </authorList>
    </citation>
    <scope>NUCLEOTIDE SEQUENCE [LARGE SCALE GENOMIC DNA]</scope>
    <source>
        <strain evidence="1 2">COM-B</strain>
    </source>
</reference>
<evidence type="ECO:0008006" key="3">
    <source>
        <dbReference type="Google" id="ProtNLM"/>
    </source>
</evidence>
<organism evidence="1 2">
    <name type="scientific">Kouleothrix aurantiaca</name>
    <dbReference type="NCBI Taxonomy" id="186479"/>
    <lineage>
        <taxon>Bacteria</taxon>
        <taxon>Bacillati</taxon>
        <taxon>Chloroflexota</taxon>
        <taxon>Chloroflexia</taxon>
        <taxon>Chloroflexales</taxon>
        <taxon>Roseiflexineae</taxon>
        <taxon>Roseiflexaceae</taxon>
        <taxon>Kouleothrix</taxon>
    </lineage>
</organism>
<dbReference type="Pfam" id="PF10012">
    <property type="entry name" value="DUF2255"/>
    <property type="match status" value="1"/>
</dbReference>
<accession>A0A0P9FBQ6</accession>
<dbReference type="Proteomes" id="UP000050509">
    <property type="component" value="Unassembled WGS sequence"/>
</dbReference>